<dbReference type="SUPFAM" id="SSF54768">
    <property type="entry name" value="dsRNA-binding domain-like"/>
    <property type="match status" value="1"/>
</dbReference>
<name>A0A9W8E1I7_9FUNG</name>
<organism evidence="12 13">
    <name type="scientific">Dispira parvispora</name>
    <dbReference type="NCBI Taxonomy" id="1520584"/>
    <lineage>
        <taxon>Eukaryota</taxon>
        <taxon>Fungi</taxon>
        <taxon>Fungi incertae sedis</taxon>
        <taxon>Zoopagomycota</taxon>
        <taxon>Kickxellomycotina</taxon>
        <taxon>Dimargaritomycetes</taxon>
        <taxon>Dimargaritales</taxon>
        <taxon>Dimargaritaceae</taxon>
        <taxon>Dispira</taxon>
    </lineage>
</organism>
<feature type="compositionally biased region" description="Basic and acidic residues" evidence="10">
    <location>
        <begin position="52"/>
        <end position="61"/>
    </location>
</feature>
<keyword evidence="5 8" id="KW-0687">Ribonucleoprotein</keyword>
<dbReference type="EMBL" id="JANBPY010001813">
    <property type="protein sequence ID" value="KAJ1958276.1"/>
    <property type="molecule type" value="Genomic_DNA"/>
</dbReference>
<feature type="domain" description="S5 DRBM" evidence="11">
    <location>
        <begin position="131"/>
        <end position="194"/>
    </location>
</feature>
<dbReference type="AlphaFoldDB" id="A0A9W8E1I7"/>
<dbReference type="FunFam" id="3.30.230.10:FF:000002">
    <property type="entry name" value="30S ribosomal protein S5"/>
    <property type="match status" value="1"/>
</dbReference>
<dbReference type="OrthoDB" id="309483at2759"/>
<dbReference type="InterPro" id="IPR014721">
    <property type="entry name" value="Ribsml_uS5_D2-typ_fold_subgr"/>
</dbReference>
<dbReference type="InterPro" id="IPR020568">
    <property type="entry name" value="Ribosomal_Su5_D2-typ_SF"/>
</dbReference>
<evidence type="ECO:0000256" key="8">
    <source>
        <dbReference type="PROSITE-ProRule" id="PRU00268"/>
    </source>
</evidence>
<evidence type="ECO:0000256" key="6">
    <source>
        <dbReference type="ARBA" id="ARBA00039335"/>
    </source>
</evidence>
<feature type="region of interest" description="Disordered" evidence="10">
    <location>
        <begin position="30"/>
        <end position="65"/>
    </location>
</feature>
<dbReference type="GO" id="GO:0005763">
    <property type="term" value="C:mitochondrial small ribosomal subunit"/>
    <property type="evidence" value="ECO:0007669"/>
    <property type="project" value="UniProtKB-ARBA"/>
</dbReference>
<dbReference type="InterPro" id="IPR005324">
    <property type="entry name" value="Ribosomal_uS5_C"/>
</dbReference>
<dbReference type="GO" id="GO:0005743">
    <property type="term" value="C:mitochondrial inner membrane"/>
    <property type="evidence" value="ECO:0007669"/>
    <property type="project" value="UniProtKB-ARBA"/>
</dbReference>
<dbReference type="Pfam" id="PF00333">
    <property type="entry name" value="Ribosomal_S5"/>
    <property type="match status" value="1"/>
</dbReference>
<evidence type="ECO:0000313" key="12">
    <source>
        <dbReference type="EMBL" id="KAJ1958276.1"/>
    </source>
</evidence>
<dbReference type="Pfam" id="PF03719">
    <property type="entry name" value="Ribosomal_S5_C"/>
    <property type="match status" value="1"/>
</dbReference>
<reference evidence="12" key="1">
    <citation type="submission" date="2022-07" db="EMBL/GenBank/DDBJ databases">
        <title>Phylogenomic reconstructions and comparative analyses of Kickxellomycotina fungi.</title>
        <authorList>
            <person name="Reynolds N.K."/>
            <person name="Stajich J.E."/>
            <person name="Barry K."/>
            <person name="Grigoriev I.V."/>
            <person name="Crous P."/>
            <person name="Smith M.E."/>
        </authorList>
    </citation>
    <scope>NUCLEOTIDE SEQUENCE</scope>
    <source>
        <strain evidence="12">RSA 1196</strain>
    </source>
</reference>
<proteinExistence type="inferred from homology"/>
<dbReference type="GO" id="GO:0006412">
    <property type="term" value="P:translation"/>
    <property type="evidence" value="ECO:0007669"/>
    <property type="project" value="InterPro"/>
</dbReference>
<dbReference type="PROSITE" id="PS50881">
    <property type="entry name" value="S5_DSRBD"/>
    <property type="match status" value="1"/>
</dbReference>
<dbReference type="SUPFAM" id="SSF54211">
    <property type="entry name" value="Ribosomal protein S5 domain 2-like"/>
    <property type="match status" value="1"/>
</dbReference>
<protein>
    <recommendedName>
        <fullName evidence="6">Small ribosomal subunit protein uS5m</fullName>
    </recommendedName>
    <alternativeName>
        <fullName evidence="7">28S ribosomal protein S5, mitochondrial</fullName>
    </alternativeName>
</protein>
<keyword evidence="13" id="KW-1185">Reference proteome</keyword>
<evidence type="ECO:0000256" key="2">
    <source>
        <dbReference type="ARBA" id="ARBA00008945"/>
    </source>
</evidence>
<evidence type="ECO:0000313" key="13">
    <source>
        <dbReference type="Proteomes" id="UP001150925"/>
    </source>
</evidence>
<dbReference type="Gene3D" id="3.30.160.20">
    <property type="match status" value="1"/>
</dbReference>
<evidence type="ECO:0000256" key="9">
    <source>
        <dbReference type="RuleBase" id="RU003823"/>
    </source>
</evidence>
<comment type="caution">
    <text evidence="12">The sequence shown here is derived from an EMBL/GenBank/DDBJ whole genome shotgun (WGS) entry which is preliminary data.</text>
</comment>
<keyword evidence="3 8" id="KW-0689">Ribosomal protein</keyword>
<evidence type="ECO:0000256" key="10">
    <source>
        <dbReference type="SAM" id="MobiDB-lite"/>
    </source>
</evidence>
<dbReference type="Gene3D" id="3.30.230.10">
    <property type="match status" value="1"/>
</dbReference>
<comment type="similarity">
    <text evidence="2 9">Belongs to the universal ribosomal protein uS5 family.</text>
</comment>
<keyword evidence="4" id="KW-0496">Mitochondrion</keyword>
<dbReference type="GO" id="GO:0003723">
    <property type="term" value="F:RNA binding"/>
    <property type="evidence" value="ECO:0007669"/>
    <property type="project" value="InterPro"/>
</dbReference>
<evidence type="ECO:0000256" key="4">
    <source>
        <dbReference type="ARBA" id="ARBA00023128"/>
    </source>
</evidence>
<dbReference type="FunFam" id="3.30.160.20:FF:000022">
    <property type="entry name" value="28S ribosomal protein S5, mitochondrial"/>
    <property type="match status" value="1"/>
</dbReference>
<feature type="compositionally biased region" description="Polar residues" evidence="10">
    <location>
        <begin position="35"/>
        <end position="49"/>
    </location>
</feature>
<gene>
    <name evidence="12" type="primary">MRPS5</name>
    <name evidence="12" type="ORF">IWQ62_004923</name>
</gene>
<sequence>MALYTPLRRLGLVRTAGPLWQKPSMSNPVIRAFSGTGSNAATPQDTNPIEAQKSDKEKGEDVSLADKAGSAKTLWTGETVGSIPRRKQFNILQYPKVDLSGYIDKSQIQREEDELVWSESMGVTLDRFRRLTKRVLHIRRTSNMTRKGKIPSMYALVVVGTGEGAAGFGEGKGEEVADAIRKATSRAIKNLTFVPRYGNRTVYHDITHKFKATQLQLFARPPGFGKRVNPYVYEICQCVGIQDIAGKVRGSRNPMNVIKCTFEALLSQRTPEDIALARGKRLVDVNQVYYGGLP</sequence>
<dbReference type="PANTHER" id="PTHR48277:SF1">
    <property type="entry name" value="MITOCHONDRIAL RIBOSOMAL PROTEIN S5"/>
    <property type="match status" value="1"/>
</dbReference>
<evidence type="ECO:0000256" key="1">
    <source>
        <dbReference type="ARBA" id="ARBA00004173"/>
    </source>
</evidence>
<dbReference type="GO" id="GO:0003735">
    <property type="term" value="F:structural constituent of ribosome"/>
    <property type="evidence" value="ECO:0007669"/>
    <property type="project" value="UniProtKB-UniRule"/>
</dbReference>
<comment type="subcellular location">
    <subcellularLocation>
        <location evidence="1">Mitochondrion</location>
    </subcellularLocation>
</comment>
<evidence type="ECO:0000256" key="7">
    <source>
        <dbReference type="ARBA" id="ARBA00041606"/>
    </source>
</evidence>
<dbReference type="PANTHER" id="PTHR48277">
    <property type="entry name" value="MITOCHONDRIAL RIBOSOMAL PROTEIN S5"/>
    <property type="match status" value="1"/>
</dbReference>
<accession>A0A9W8E1I7</accession>
<evidence type="ECO:0000256" key="5">
    <source>
        <dbReference type="ARBA" id="ARBA00023274"/>
    </source>
</evidence>
<evidence type="ECO:0000256" key="3">
    <source>
        <dbReference type="ARBA" id="ARBA00022980"/>
    </source>
</evidence>
<dbReference type="Proteomes" id="UP001150925">
    <property type="component" value="Unassembled WGS sequence"/>
</dbReference>
<dbReference type="InterPro" id="IPR013810">
    <property type="entry name" value="Ribosomal_uS5_N"/>
</dbReference>
<dbReference type="InterPro" id="IPR000851">
    <property type="entry name" value="Ribosomal_uS5"/>
</dbReference>
<evidence type="ECO:0000259" key="11">
    <source>
        <dbReference type="PROSITE" id="PS50881"/>
    </source>
</evidence>